<gene>
    <name evidence="1" type="ORF">SAMN02745218_00569</name>
</gene>
<reference evidence="2" key="1">
    <citation type="submission" date="2016-11" db="EMBL/GenBank/DDBJ databases">
        <authorList>
            <person name="Varghese N."/>
            <person name="Submissions S."/>
        </authorList>
    </citation>
    <scope>NUCLEOTIDE SEQUENCE [LARGE SCALE GENOMIC DNA]</scope>
    <source>
        <strain evidence="2">DSM 11792</strain>
    </source>
</reference>
<evidence type="ECO:0000313" key="2">
    <source>
        <dbReference type="Proteomes" id="UP000184196"/>
    </source>
</evidence>
<dbReference type="AlphaFoldDB" id="A0A1M4UTU9"/>
<evidence type="ECO:0000313" key="1">
    <source>
        <dbReference type="EMBL" id="SHE60053.1"/>
    </source>
</evidence>
<organism evidence="1 2">
    <name type="scientific">Desulfofundulus australicus DSM 11792</name>
    <dbReference type="NCBI Taxonomy" id="1121425"/>
    <lineage>
        <taxon>Bacteria</taxon>
        <taxon>Bacillati</taxon>
        <taxon>Bacillota</taxon>
        <taxon>Clostridia</taxon>
        <taxon>Eubacteriales</taxon>
        <taxon>Peptococcaceae</taxon>
        <taxon>Desulfofundulus</taxon>
    </lineage>
</organism>
<keyword evidence="2" id="KW-1185">Reference proteome</keyword>
<dbReference type="Proteomes" id="UP000184196">
    <property type="component" value="Unassembled WGS sequence"/>
</dbReference>
<accession>A0A1M4UTU9</accession>
<name>A0A1M4UTU9_9FIRM</name>
<dbReference type="EMBL" id="FQUW01000007">
    <property type="protein sequence ID" value="SHE60053.1"/>
    <property type="molecule type" value="Genomic_DNA"/>
</dbReference>
<sequence length="75" mass="8179">MVMLDMQNMPRPAPGAGKGLPVRKADFTCILAAAGNFYTEQSSIRKVIDPVIYRGFLVHGESLLKGIFSIIAKNL</sequence>
<protein>
    <submittedName>
        <fullName evidence="1">Uncharacterized protein</fullName>
    </submittedName>
</protein>
<proteinExistence type="predicted"/>